<evidence type="ECO:0000256" key="2">
    <source>
        <dbReference type="SAM" id="SignalP"/>
    </source>
</evidence>
<dbReference type="Gene3D" id="3.30.1330.60">
    <property type="entry name" value="OmpA-like domain"/>
    <property type="match status" value="2"/>
</dbReference>
<dbReference type="InterPro" id="IPR006665">
    <property type="entry name" value="OmpA-like"/>
</dbReference>
<reference evidence="4 5" key="1">
    <citation type="submission" date="2020-08" db="EMBL/GenBank/DDBJ databases">
        <title>Description of novel Flavobacterium F-400 isolate.</title>
        <authorList>
            <person name="Saticioglu I."/>
            <person name="Duman M."/>
            <person name="Altun S."/>
        </authorList>
    </citation>
    <scope>NUCLEOTIDE SEQUENCE [LARGE SCALE GENOMIC DNA]</scope>
    <source>
        <strain evidence="4 5">F-400</strain>
    </source>
</reference>
<accession>A0ABR7JG24</accession>
<dbReference type="PROSITE" id="PS51123">
    <property type="entry name" value="OMPA_2"/>
    <property type="match status" value="1"/>
</dbReference>
<dbReference type="PANTHER" id="PTHR30329">
    <property type="entry name" value="STATOR ELEMENT OF FLAGELLAR MOTOR COMPLEX"/>
    <property type="match status" value="1"/>
</dbReference>
<dbReference type="InterPro" id="IPR050330">
    <property type="entry name" value="Bact_OuterMem_StrucFunc"/>
</dbReference>
<dbReference type="SUPFAM" id="SSF103088">
    <property type="entry name" value="OmpA-like"/>
    <property type="match status" value="2"/>
</dbReference>
<evidence type="ECO:0000313" key="5">
    <source>
        <dbReference type="Proteomes" id="UP000621670"/>
    </source>
</evidence>
<dbReference type="CDD" id="cd07185">
    <property type="entry name" value="OmpA_C-like"/>
    <property type="match status" value="1"/>
</dbReference>
<keyword evidence="2" id="KW-0732">Signal</keyword>
<feature type="signal peptide" evidence="2">
    <location>
        <begin position="1"/>
        <end position="18"/>
    </location>
</feature>
<keyword evidence="5" id="KW-1185">Reference proteome</keyword>
<keyword evidence="1" id="KW-0472">Membrane</keyword>
<dbReference type="PANTHER" id="PTHR30329:SF21">
    <property type="entry name" value="LIPOPROTEIN YIAD-RELATED"/>
    <property type="match status" value="1"/>
</dbReference>
<protein>
    <submittedName>
        <fullName evidence="4">OmpA family protein</fullName>
    </submittedName>
</protein>
<dbReference type="EMBL" id="JACRUM010000004">
    <property type="protein sequence ID" value="MBC5863445.1"/>
    <property type="molecule type" value="Genomic_DNA"/>
</dbReference>
<evidence type="ECO:0000256" key="1">
    <source>
        <dbReference type="PROSITE-ProRule" id="PRU00473"/>
    </source>
</evidence>
<organism evidence="4 5">
    <name type="scientific">Flavobacterium turcicum</name>
    <dbReference type="NCBI Taxonomy" id="2764718"/>
    <lineage>
        <taxon>Bacteria</taxon>
        <taxon>Pseudomonadati</taxon>
        <taxon>Bacteroidota</taxon>
        <taxon>Flavobacteriia</taxon>
        <taxon>Flavobacteriales</taxon>
        <taxon>Flavobacteriaceae</taxon>
        <taxon>Flavobacterium</taxon>
    </lineage>
</organism>
<comment type="caution">
    <text evidence="4">The sequence shown here is derived from an EMBL/GenBank/DDBJ whole genome shotgun (WGS) entry which is preliminary data.</text>
</comment>
<dbReference type="Proteomes" id="UP000621670">
    <property type="component" value="Unassembled WGS sequence"/>
</dbReference>
<feature type="domain" description="OmpA-like" evidence="3">
    <location>
        <begin position="163"/>
        <end position="279"/>
    </location>
</feature>
<proteinExistence type="predicted"/>
<evidence type="ECO:0000259" key="3">
    <source>
        <dbReference type="PROSITE" id="PS51123"/>
    </source>
</evidence>
<evidence type="ECO:0000313" key="4">
    <source>
        <dbReference type="EMBL" id="MBC5863445.1"/>
    </source>
</evidence>
<feature type="chain" id="PRO_5045679362" evidence="2">
    <location>
        <begin position="19"/>
        <end position="279"/>
    </location>
</feature>
<dbReference type="Pfam" id="PF00691">
    <property type="entry name" value="OmpA"/>
    <property type="match status" value="1"/>
</dbReference>
<dbReference type="InterPro" id="IPR036737">
    <property type="entry name" value="OmpA-like_sf"/>
</dbReference>
<name>A0ABR7JG24_9FLAO</name>
<gene>
    <name evidence="4" type="ORF">H8R26_08425</name>
</gene>
<sequence length="279" mass="32253">MTKYLLFVCLLWSGIILSQEQATFYFDLDQDFLKRTSEVKFTQWLQDNQQIKISRIEAYCDSTASFSHNKRLAYKRAEHIKKRLEENTILVDSTSIIVAFGEDFKGATHHGIHRKVIIFYQETVRKSDLIIPSLVQNKNPVNPIEAQVTVTSKNLTTQLQEAKAGEFIILQNVNFKFNSEMMIDPATKILKELLRFMQLEPNLRIEIQGHICCNSDPNDIKLSARRAKAVRDYLISNGISQQRLSYKGFGSNKPLFTLPEKNEKERAANRRVEILIVQK</sequence>